<evidence type="ECO:0000313" key="3">
    <source>
        <dbReference type="Proteomes" id="UP000306954"/>
    </source>
</evidence>
<organism evidence="2 3">
    <name type="scientific">Wallemia ichthyophaga</name>
    <dbReference type="NCBI Taxonomy" id="245174"/>
    <lineage>
        <taxon>Eukaryota</taxon>
        <taxon>Fungi</taxon>
        <taxon>Dikarya</taxon>
        <taxon>Basidiomycota</taxon>
        <taxon>Wallemiomycotina</taxon>
        <taxon>Wallemiomycetes</taxon>
        <taxon>Wallemiales</taxon>
        <taxon>Wallemiaceae</taxon>
        <taxon>Wallemia</taxon>
    </lineage>
</organism>
<protein>
    <recommendedName>
        <fullName evidence="4">Mitotic checkpoint regulator, MAD2B-interacting-domain-containing protein</fullName>
    </recommendedName>
</protein>
<evidence type="ECO:0000256" key="1">
    <source>
        <dbReference type="SAM" id="MobiDB-lite"/>
    </source>
</evidence>
<feature type="compositionally biased region" description="Polar residues" evidence="1">
    <location>
        <begin position="142"/>
        <end position="159"/>
    </location>
</feature>
<dbReference type="GO" id="GO:0005634">
    <property type="term" value="C:nucleus"/>
    <property type="evidence" value="ECO:0007669"/>
    <property type="project" value="TreeGrafter"/>
</dbReference>
<feature type="compositionally biased region" description="Basic and acidic residues" evidence="1">
    <location>
        <begin position="236"/>
        <end position="247"/>
    </location>
</feature>
<dbReference type="Proteomes" id="UP000306954">
    <property type="component" value="Unassembled WGS sequence"/>
</dbReference>
<comment type="caution">
    <text evidence="2">The sequence shown here is derived from an EMBL/GenBank/DDBJ whole genome shotgun (WGS) entry which is preliminary data.</text>
</comment>
<reference evidence="2 3" key="1">
    <citation type="submission" date="2019-03" db="EMBL/GenBank/DDBJ databases">
        <title>Sequencing 23 genomes of Wallemia ichthyophaga.</title>
        <authorList>
            <person name="Gostincar C."/>
        </authorList>
    </citation>
    <scope>NUCLEOTIDE SEQUENCE [LARGE SCALE GENOMIC DNA]</scope>
    <source>
        <strain evidence="2 3">EXF-8621</strain>
    </source>
</reference>
<proteinExistence type="predicted"/>
<feature type="compositionally biased region" description="Low complexity" evidence="1">
    <location>
        <begin position="76"/>
        <end position="105"/>
    </location>
</feature>
<feature type="region of interest" description="Disordered" evidence="1">
    <location>
        <begin position="293"/>
        <end position="313"/>
    </location>
</feature>
<name>A0A4T0H900_WALIC</name>
<dbReference type="AlphaFoldDB" id="A0A4T0H900"/>
<evidence type="ECO:0000313" key="2">
    <source>
        <dbReference type="EMBL" id="TIB11909.1"/>
    </source>
</evidence>
<dbReference type="PANTHER" id="PTHR13621">
    <property type="entry name" value="PROLINE-RICH PROTEIN PRCC"/>
    <property type="match status" value="1"/>
</dbReference>
<dbReference type="EMBL" id="SPOF01000021">
    <property type="protein sequence ID" value="TIB11909.1"/>
    <property type="molecule type" value="Genomic_DNA"/>
</dbReference>
<sequence>MLVGDYGSSSDEEDVKVEQPKQRNNGGLFGSLPKPSTGQKRAPVQIKSDSAKRSKQSEDDDVAALVGESSKRPQPSTSTSNGNGLSGLLGMLPAPKKAQVQQQKQQKFHNKEATQDKDADLSSTSTSRNSKHSAPVDIFSLGASTSTSKKPSTLRTQAQSAIKMSVAPELPDYVPPDPTPYDPYPGYYRKPSGEWESYEPAFYQSKVRQWQIDAGIDVEAEEEEERKRKQGLSGKDIVDVNAKDIQKQMRPTQMGAEKPQEHVEVSGPQGRGARARGQLSSLISEAVNKRTELEEKISQGKANRGNASKVYGF</sequence>
<gene>
    <name evidence="2" type="ORF">E3P90_02242</name>
</gene>
<feature type="region of interest" description="Disordered" evidence="1">
    <location>
        <begin position="1"/>
        <end position="159"/>
    </location>
</feature>
<evidence type="ECO:0008006" key="4">
    <source>
        <dbReference type="Google" id="ProtNLM"/>
    </source>
</evidence>
<feature type="compositionally biased region" description="Basic and acidic residues" evidence="1">
    <location>
        <begin position="109"/>
        <end position="120"/>
    </location>
</feature>
<dbReference type="Pfam" id="PF10253">
    <property type="entry name" value="PRCC"/>
    <property type="match status" value="1"/>
</dbReference>
<feature type="region of interest" description="Disordered" evidence="1">
    <location>
        <begin position="219"/>
        <end position="278"/>
    </location>
</feature>
<dbReference type="InterPro" id="IPR018800">
    <property type="entry name" value="PRCC"/>
</dbReference>
<accession>A0A4T0H900</accession>
<dbReference type="PANTHER" id="PTHR13621:SF2">
    <property type="entry name" value="PROLINE-RICH PROTEIN PRCC"/>
    <property type="match status" value="1"/>
</dbReference>